<evidence type="ECO:0000313" key="3">
    <source>
        <dbReference type="EMBL" id="RCH97836.1"/>
    </source>
</evidence>
<evidence type="ECO:0000256" key="1">
    <source>
        <dbReference type="SAM" id="MobiDB-lite"/>
    </source>
</evidence>
<feature type="region of interest" description="Disordered" evidence="1">
    <location>
        <begin position="223"/>
        <end position="243"/>
    </location>
</feature>
<gene>
    <name evidence="3" type="ORF">CU097_011586</name>
</gene>
<dbReference type="AlphaFoldDB" id="A0A367K6Q1"/>
<accession>A0A367K6Q1</accession>
<keyword evidence="2" id="KW-1133">Transmembrane helix</keyword>
<comment type="caution">
    <text evidence="3">The sequence shown here is derived from an EMBL/GenBank/DDBJ whole genome shotgun (WGS) entry which is preliminary data.</text>
</comment>
<dbReference type="OrthoDB" id="2275515at2759"/>
<organism evidence="3 4">
    <name type="scientific">Rhizopus azygosporus</name>
    <name type="common">Rhizopus microsporus var. azygosporus</name>
    <dbReference type="NCBI Taxonomy" id="86630"/>
    <lineage>
        <taxon>Eukaryota</taxon>
        <taxon>Fungi</taxon>
        <taxon>Fungi incertae sedis</taxon>
        <taxon>Mucoromycota</taxon>
        <taxon>Mucoromycotina</taxon>
        <taxon>Mucoromycetes</taxon>
        <taxon>Mucorales</taxon>
        <taxon>Mucorineae</taxon>
        <taxon>Rhizopodaceae</taxon>
        <taxon>Rhizopus</taxon>
    </lineage>
</organism>
<keyword evidence="2" id="KW-0472">Membrane</keyword>
<feature type="transmembrane region" description="Helical" evidence="2">
    <location>
        <begin position="163"/>
        <end position="184"/>
    </location>
</feature>
<evidence type="ECO:0000313" key="4">
    <source>
        <dbReference type="Proteomes" id="UP000252139"/>
    </source>
</evidence>
<keyword evidence="4" id="KW-1185">Reference proteome</keyword>
<sequence length="266" mass="28652">MFRDNGVTVNLPLPTGDIVLFFRGMMDSNPVNCIANSFIIAYNVTSKSYGNFTTKMNAPTCAIKEGASAILDSKTNIIYFFGGKNIGKHSQPGYSSFTAGCANLIFSPGSIALNVSDVTNIQLLNQYSPNIANTTTEQQPDASATTTSGSILPPKSLTVGAKAGIAIGVIIGTAAIFGVAFLSYRKRAKRLAQSAYQAQKKEAIKHPDALDWDKIENEHLELKRPPALNQPRPTSSLIRLTPDVDPNSTYTVHKAEDISQTPDVRL</sequence>
<dbReference type="Proteomes" id="UP000252139">
    <property type="component" value="Unassembled WGS sequence"/>
</dbReference>
<name>A0A367K6Q1_RHIAZ</name>
<dbReference type="EMBL" id="PJQL01000244">
    <property type="protein sequence ID" value="RCH97836.1"/>
    <property type="molecule type" value="Genomic_DNA"/>
</dbReference>
<reference evidence="3 4" key="1">
    <citation type="journal article" date="2018" name="G3 (Bethesda)">
        <title>Phylogenetic and Phylogenomic Definition of Rhizopus Species.</title>
        <authorList>
            <person name="Gryganskyi A.P."/>
            <person name="Golan J."/>
            <person name="Dolatabadi S."/>
            <person name="Mondo S."/>
            <person name="Robb S."/>
            <person name="Idnurm A."/>
            <person name="Muszewska A."/>
            <person name="Steczkiewicz K."/>
            <person name="Masonjones S."/>
            <person name="Liao H.L."/>
            <person name="Gajdeczka M.T."/>
            <person name="Anike F."/>
            <person name="Vuek A."/>
            <person name="Anishchenko I.M."/>
            <person name="Voigt K."/>
            <person name="de Hoog G.S."/>
            <person name="Smith M.E."/>
            <person name="Heitman J."/>
            <person name="Vilgalys R."/>
            <person name="Stajich J.E."/>
        </authorList>
    </citation>
    <scope>NUCLEOTIDE SEQUENCE [LARGE SCALE GENOMIC DNA]</scope>
    <source>
        <strain evidence="3 4">CBS 357.93</strain>
    </source>
</reference>
<evidence type="ECO:0000256" key="2">
    <source>
        <dbReference type="SAM" id="Phobius"/>
    </source>
</evidence>
<protein>
    <submittedName>
        <fullName evidence="3">Uncharacterized protein</fullName>
    </submittedName>
</protein>
<keyword evidence="2" id="KW-0812">Transmembrane</keyword>
<proteinExistence type="predicted"/>